<dbReference type="PRINTS" id="PR00364">
    <property type="entry name" value="DISEASERSIST"/>
</dbReference>
<dbReference type="EMBL" id="OZ075122">
    <property type="protein sequence ID" value="CAL4910170.1"/>
    <property type="molecule type" value="Genomic_DNA"/>
</dbReference>
<reference evidence="12" key="1">
    <citation type="submission" date="2024-10" db="EMBL/GenBank/DDBJ databases">
        <authorList>
            <person name="Ryan C."/>
        </authorList>
    </citation>
    <scope>NUCLEOTIDE SEQUENCE [LARGE SCALE GENOMIC DNA]</scope>
</reference>
<keyword evidence="4" id="KW-0547">Nucleotide-binding</keyword>
<comment type="similarity">
    <text evidence="1">Belongs to the disease resistance NB-LRR family.</text>
</comment>
<evidence type="ECO:0000259" key="8">
    <source>
        <dbReference type="Pfam" id="PF00931"/>
    </source>
</evidence>
<dbReference type="InterPro" id="IPR027417">
    <property type="entry name" value="P-loop_NTPase"/>
</dbReference>
<evidence type="ECO:0000256" key="2">
    <source>
        <dbReference type="ARBA" id="ARBA00022614"/>
    </source>
</evidence>
<evidence type="ECO:0000259" key="9">
    <source>
        <dbReference type="Pfam" id="PF18052"/>
    </source>
</evidence>
<dbReference type="InterPro" id="IPR032675">
    <property type="entry name" value="LRR_dom_sf"/>
</dbReference>
<feature type="domain" description="Disease resistance protein winged helix" evidence="10">
    <location>
        <begin position="511"/>
        <end position="576"/>
    </location>
</feature>
<dbReference type="Pfam" id="PF25019">
    <property type="entry name" value="LRR_R13L1-DRL21"/>
    <property type="match status" value="1"/>
</dbReference>
<feature type="region of interest" description="Disordered" evidence="7">
    <location>
        <begin position="241"/>
        <end position="260"/>
    </location>
</feature>
<dbReference type="InterPro" id="IPR002182">
    <property type="entry name" value="NB-ARC"/>
</dbReference>
<proteinExistence type="inferred from homology"/>
<evidence type="ECO:0000259" key="11">
    <source>
        <dbReference type="Pfam" id="PF25019"/>
    </source>
</evidence>
<keyword evidence="5" id="KW-0611">Plant defense</keyword>
<dbReference type="Gene3D" id="1.10.8.430">
    <property type="entry name" value="Helical domain of apoptotic protease-activating factors"/>
    <property type="match status" value="1"/>
</dbReference>
<dbReference type="Gene3D" id="3.80.10.10">
    <property type="entry name" value="Ribonuclease Inhibitor"/>
    <property type="match status" value="2"/>
</dbReference>
<feature type="domain" description="NB-ARC" evidence="8">
    <location>
        <begin position="265"/>
        <end position="427"/>
    </location>
</feature>
<name>A0ABC8WJN4_9POAL</name>
<evidence type="ECO:0000256" key="4">
    <source>
        <dbReference type="ARBA" id="ARBA00022741"/>
    </source>
</evidence>
<evidence type="ECO:0000256" key="5">
    <source>
        <dbReference type="ARBA" id="ARBA00022821"/>
    </source>
</evidence>
<feature type="compositionally biased region" description="Polar residues" evidence="7">
    <location>
        <begin position="807"/>
        <end position="822"/>
    </location>
</feature>
<dbReference type="SUPFAM" id="SSF52058">
    <property type="entry name" value="L domain-like"/>
    <property type="match status" value="1"/>
</dbReference>
<evidence type="ECO:0000256" key="3">
    <source>
        <dbReference type="ARBA" id="ARBA00022737"/>
    </source>
</evidence>
<dbReference type="Pfam" id="PF23559">
    <property type="entry name" value="WHD_DRP"/>
    <property type="match status" value="1"/>
</dbReference>
<evidence type="ECO:0000256" key="6">
    <source>
        <dbReference type="ARBA" id="ARBA00022840"/>
    </source>
</evidence>
<organism evidence="12 13">
    <name type="scientific">Urochloa decumbens</name>
    <dbReference type="NCBI Taxonomy" id="240449"/>
    <lineage>
        <taxon>Eukaryota</taxon>
        <taxon>Viridiplantae</taxon>
        <taxon>Streptophyta</taxon>
        <taxon>Embryophyta</taxon>
        <taxon>Tracheophyta</taxon>
        <taxon>Spermatophyta</taxon>
        <taxon>Magnoliopsida</taxon>
        <taxon>Liliopsida</taxon>
        <taxon>Poales</taxon>
        <taxon>Poaceae</taxon>
        <taxon>PACMAD clade</taxon>
        <taxon>Panicoideae</taxon>
        <taxon>Panicodae</taxon>
        <taxon>Paniceae</taxon>
        <taxon>Melinidinae</taxon>
        <taxon>Urochloa</taxon>
    </lineage>
</organism>
<dbReference type="PANTHER" id="PTHR36766">
    <property type="entry name" value="PLANT BROAD-SPECTRUM MILDEW RESISTANCE PROTEIN RPW8"/>
    <property type="match status" value="1"/>
</dbReference>
<dbReference type="PANTHER" id="PTHR36766:SF40">
    <property type="entry name" value="DISEASE RESISTANCE PROTEIN RGA3"/>
    <property type="match status" value="1"/>
</dbReference>
<dbReference type="Pfam" id="PF00931">
    <property type="entry name" value="NB-ARC"/>
    <property type="match status" value="1"/>
</dbReference>
<accession>A0ABC8WJN4</accession>
<keyword evidence="3" id="KW-0677">Repeat</keyword>
<feature type="domain" description="R13L1/DRL21-like LRR repeat region" evidence="11">
    <location>
        <begin position="762"/>
        <end position="865"/>
    </location>
</feature>
<dbReference type="FunFam" id="3.40.50.300:FF:001091">
    <property type="entry name" value="Probable disease resistance protein At1g61300"/>
    <property type="match status" value="1"/>
</dbReference>
<dbReference type="GO" id="GO:0005524">
    <property type="term" value="F:ATP binding"/>
    <property type="evidence" value="ECO:0007669"/>
    <property type="project" value="UniProtKB-KW"/>
</dbReference>
<dbReference type="InterPro" id="IPR056789">
    <property type="entry name" value="LRR_R13L1-DRL21"/>
</dbReference>
<evidence type="ECO:0000256" key="7">
    <source>
        <dbReference type="SAM" id="MobiDB-lite"/>
    </source>
</evidence>
<keyword evidence="2" id="KW-0433">Leucine-rich repeat</keyword>
<dbReference type="Gene3D" id="1.10.10.10">
    <property type="entry name" value="Winged helix-like DNA-binding domain superfamily/Winged helix DNA-binding domain"/>
    <property type="match status" value="1"/>
</dbReference>
<dbReference type="SUPFAM" id="SSF52540">
    <property type="entry name" value="P-loop containing nucleoside triphosphate hydrolases"/>
    <property type="match status" value="1"/>
</dbReference>
<evidence type="ECO:0000256" key="1">
    <source>
        <dbReference type="ARBA" id="ARBA00008894"/>
    </source>
</evidence>
<dbReference type="GO" id="GO:0051707">
    <property type="term" value="P:response to other organism"/>
    <property type="evidence" value="ECO:0007669"/>
    <property type="project" value="UniProtKB-ARBA"/>
</dbReference>
<feature type="compositionally biased region" description="Polar residues" evidence="7">
    <location>
        <begin position="245"/>
        <end position="260"/>
    </location>
</feature>
<dbReference type="Pfam" id="PF18052">
    <property type="entry name" value="Rx_N"/>
    <property type="match status" value="1"/>
</dbReference>
<keyword evidence="13" id="KW-1185">Reference proteome</keyword>
<feature type="domain" description="Disease resistance N-terminal" evidence="9">
    <location>
        <begin position="35"/>
        <end position="106"/>
    </location>
</feature>
<dbReference type="InterPro" id="IPR042197">
    <property type="entry name" value="Apaf_helical"/>
</dbReference>
<dbReference type="AlphaFoldDB" id="A0ABC8WJN4"/>
<gene>
    <name evidence="12" type="ORF">URODEC1_LOCUS14196</name>
</gene>
<dbReference type="InterPro" id="IPR058922">
    <property type="entry name" value="WHD_DRP"/>
</dbReference>
<dbReference type="Gene3D" id="3.40.50.300">
    <property type="entry name" value="P-loop containing nucleotide triphosphate hydrolases"/>
    <property type="match status" value="1"/>
</dbReference>
<evidence type="ECO:0000313" key="13">
    <source>
        <dbReference type="Proteomes" id="UP001497457"/>
    </source>
</evidence>
<protein>
    <submittedName>
        <fullName evidence="12">Uncharacterized protein</fullName>
    </submittedName>
</protein>
<dbReference type="InterPro" id="IPR041118">
    <property type="entry name" value="Rx_N"/>
</dbReference>
<sequence length="1096" mass="123937">MATHWLVSAAGGIFSSAKAIVEELQWIASTGTSVGEASQATQLSDEVSRLRDTLPEASFHIHRGDWGRFRDNNLAKLLSQLRDKAYDAEDLLRELDDEVLRHKVEDADRSRAGQLLFSSLNLASIFFRGTKARVMETHDRLKEDLYKVQRTLDSMGIHVEPVRQLMPETSSVISAPQVFGRDTERDEVMKTMGVTTIERREVDQVIRQMGVPLTRAATASRSRSAAGSKAKGTVVNSRAYKRLKGSSSSSRNNHVDENNPTEATADISVLPIYGIGGMGKTTLAQFIYNDPRVQAHFSITIWVCVSDLFDKKRIIKEIIESIPARGKEFNFNPSCSLNALQEELMNRLKDQKFLLVLDDIWPKANEEWETFSAPLRQGLQGSMILVTTRYPVVAKRVATRNCKPVELQGLPTAIFWDFFKECAFGRELPENYLELEDIAQSICSRLHGSPLAAKTLGRLLNMDLTKNRWETIQNSDLWQLPHEDTEILPALRLSYLYLPQEMKRCFAFCSMFPKDYSFERHEIVGIWVAQGFVETAGNEGDKYLDELRRRFLFQDDPKFPDRANRYVMHDLIHDMAQSVSVDECFLLRRNLRYQNHQSSTIPETVRHMSVEVDTESLSTIRDFKHLNKLHSLRFGNRFSTEVTWCNQLSNILYLSLKGWTLEKLPESICGLTSLRYLDISRSRVQELPEKFFRLYSLQVIDASLSSLKKIHQDVTKLINLRYIALPVEGSKALSRVSGLGKLGCLRNLSEFRVEKEDGRRVGELKLMNQLSGKLHIRSLRHVGCKEAAAEARLVDKQYLKELVLEWQNDSSPGGPTPRSQHNGVAEGLRPNPGIEILRVRGFRGDRIPSWLKAQYLPSLRSLELGCSFLKGLSNPDVASSSRPDDVVMMQQRAGSSSNATTSAFAFARLTSLRLECCYGLTNLDELATPEDLPSLKSIWIRNCHDLVSLPAHRFVGFTCLQELRISDCKKLLLCPRERGMLLPPSLQRLSAYECGGLDRSFPACLENLSSLTLLQLIRCLNVKSIPLDRMNPTLKCLELVHCPELSSIGGSHALSSMQHVKLSGCPKLTEVQQPLERKDLGSNSEDKELLKFLGSY</sequence>
<feature type="region of interest" description="Disordered" evidence="7">
    <location>
        <begin position="807"/>
        <end position="829"/>
    </location>
</feature>
<dbReference type="GO" id="GO:0006952">
    <property type="term" value="P:defense response"/>
    <property type="evidence" value="ECO:0007669"/>
    <property type="project" value="UniProtKB-KW"/>
</dbReference>
<dbReference type="Proteomes" id="UP001497457">
    <property type="component" value="Chromosome 12b"/>
</dbReference>
<evidence type="ECO:0000259" key="10">
    <source>
        <dbReference type="Pfam" id="PF23559"/>
    </source>
</evidence>
<dbReference type="InterPro" id="IPR036388">
    <property type="entry name" value="WH-like_DNA-bd_sf"/>
</dbReference>
<keyword evidence="6" id="KW-0067">ATP-binding</keyword>
<evidence type="ECO:0000313" key="12">
    <source>
        <dbReference type="EMBL" id="CAL4910170.1"/>
    </source>
</evidence>